<dbReference type="InterPro" id="IPR036388">
    <property type="entry name" value="WH-like_DNA-bd_sf"/>
</dbReference>
<evidence type="ECO:0000313" key="5">
    <source>
        <dbReference type="EMBL" id="NOL50426.1"/>
    </source>
</evidence>
<dbReference type="SUPFAM" id="SSF46785">
    <property type="entry name" value="Winged helix' DNA-binding domain"/>
    <property type="match status" value="1"/>
</dbReference>
<dbReference type="SMART" id="SM00345">
    <property type="entry name" value="HTH_GNTR"/>
    <property type="match status" value="1"/>
</dbReference>
<protein>
    <submittedName>
        <fullName evidence="5">FadR family transcriptional regulator</fullName>
    </submittedName>
</protein>
<accession>A0A7Y4LDX4</accession>
<reference evidence="5 6" key="1">
    <citation type="submission" date="2020-05" db="EMBL/GenBank/DDBJ databases">
        <authorList>
            <person name="Niu N."/>
        </authorList>
    </citation>
    <scope>NUCLEOTIDE SEQUENCE [LARGE SCALE GENOMIC DNA]</scope>
    <source>
        <strain evidence="5 6">LMG10982</strain>
    </source>
</reference>
<dbReference type="PRINTS" id="PR00035">
    <property type="entry name" value="HTHGNTR"/>
</dbReference>
<dbReference type="GO" id="GO:0003677">
    <property type="term" value="F:DNA binding"/>
    <property type="evidence" value="ECO:0007669"/>
    <property type="project" value="UniProtKB-KW"/>
</dbReference>
<dbReference type="InterPro" id="IPR008920">
    <property type="entry name" value="TF_FadR/GntR_C"/>
</dbReference>
<dbReference type="Pfam" id="PF00392">
    <property type="entry name" value="GntR"/>
    <property type="match status" value="1"/>
</dbReference>
<keyword evidence="1" id="KW-0805">Transcription regulation</keyword>
<evidence type="ECO:0000256" key="3">
    <source>
        <dbReference type="ARBA" id="ARBA00023163"/>
    </source>
</evidence>
<dbReference type="SUPFAM" id="SSF48008">
    <property type="entry name" value="GntR ligand-binding domain-like"/>
    <property type="match status" value="1"/>
</dbReference>
<proteinExistence type="predicted"/>
<evidence type="ECO:0000259" key="4">
    <source>
        <dbReference type="PROSITE" id="PS50949"/>
    </source>
</evidence>
<dbReference type="Pfam" id="PF07729">
    <property type="entry name" value="FCD"/>
    <property type="match status" value="1"/>
</dbReference>
<gene>
    <name evidence="5" type="ORF">HKX40_09825</name>
</gene>
<dbReference type="Gene3D" id="1.20.120.530">
    <property type="entry name" value="GntR ligand-binding domain-like"/>
    <property type="match status" value="1"/>
</dbReference>
<keyword evidence="2" id="KW-0238">DNA-binding</keyword>
<evidence type="ECO:0000313" key="6">
    <source>
        <dbReference type="Proteomes" id="UP000541421"/>
    </source>
</evidence>
<evidence type="ECO:0000256" key="2">
    <source>
        <dbReference type="ARBA" id="ARBA00023125"/>
    </source>
</evidence>
<dbReference type="PROSITE" id="PS50949">
    <property type="entry name" value="HTH_GNTR"/>
    <property type="match status" value="1"/>
</dbReference>
<dbReference type="InterPro" id="IPR036390">
    <property type="entry name" value="WH_DNA-bd_sf"/>
</dbReference>
<dbReference type="Proteomes" id="UP000541421">
    <property type="component" value="Unassembled WGS sequence"/>
</dbReference>
<dbReference type="SMART" id="SM00895">
    <property type="entry name" value="FCD"/>
    <property type="match status" value="1"/>
</dbReference>
<keyword evidence="6" id="KW-1185">Reference proteome</keyword>
<evidence type="ECO:0000256" key="1">
    <source>
        <dbReference type="ARBA" id="ARBA00023015"/>
    </source>
</evidence>
<name>A0A7Y4LDX4_9BURK</name>
<dbReference type="PANTHER" id="PTHR43537">
    <property type="entry name" value="TRANSCRIPTIONAL REGULATOR, GNTR FAMILY"/>
    <property type="match status" value="1"/>
</dbReference>
<dbReference type="AlphaFoldDB" id="A0A7Y4LDX4"/>
<dbReference type="CDD" id="cd07377">
    <property type="entry name" value="WHTH_GntR"/>
    <property type="match status" value="1"/>
</dbReference>
<dbReference type="GO" id="GO:0003700">
    <property type="term" value="F:DNA-binding transcription factor activity"/>
    <property type="evidence" value="ECO:0007669"/>
    <property type="project" value="InterPro"/>
</dbReference>
<dbReference type="RefSeq" id="WP_171589410.1">
    <property type="nucleotide sequence ID" value="NZ_JABGBO010000012.1"/>
</dbReference>
<comment type="caution">
    <text evidence="5">The sequence shown here is derived from an EMBL/GenBank/DDBJ whole genome shotgun (WGS) entry which is preliminary data.</text>
</comment>
<dbReference type="InterPro" id="IPR000524">
    <property type="entry name" value="Tscrpt_reg_HTH_GntR"/>
</dbReference>
<dbReference type="InterPro" id="IPR011711">
    <property type="entry name" value="GntR_C"/>
</dbReference>
<organism evidence="5 6">
    <name type="scientific">Pelistega europaea</name>
    <dbReference type="NCBI Taxonomy" id="106147"/>
    <lineage>
        <taxon>Bacteria</taxon>
        <taxon>Pseudomonadati</taxon>
        <taxon>Pseudomonadota</taxon>
        <taxon>Betaproteobacteria</taxon>
        <taxon>Burkholderiales</taxon>
        <taxon>Alcaligenaceae</taxon>
        <taxon>Pelistega</taxon>
    </lineage>
</organism>
<dbReference type="EMBL" id="JABGBO010000012">
    <property type="protein sequence ID" value="NOL50426.1"/>
    <property type="molecule type" value="Genomic_DNA"/>
</dbReference>
<dbReference type="Gene3D" id="1.10.10.10">
    <property type="entry name" value="Winged helix-like DNA-binding domain superfamily/Winged helix DNA-binding domain"/>
    <property type="match status" value="1"/>
</dbReference>
<feature type="domain" description="HTH gntR-type" evidence="4">
    <location>
        <begin position="5"/>
        <end position="72"/>
    </location>
</feature>
<sequence>METNQTLSAHIANLLKTDIASNYTAGQKLPSEKQLCEKFDVSRSVIREAISHLKSEGLVNAQQGRGVFVNEKGKQSSFKLETTQLNDPIGIAQILELLVAIEGAAARLAAARHNSEDLKKIKKALVSMEYAILHDRLGDEEDFQFHQAIVDATHNPHFIALNAYLEQHVRSLIRRARSNTAQYHDNLIQYVQKEHLAIYQAIEEKNPEKAAQAAETHLRNASKRLNTYIGG</sequence>
<keyword evidence="3" id="KW-0804">Transcription</keyword>
<dbReference type="PANTHER" id="PTHR43537:SF5">
    <property type="entry name" value="UXU OPERON TRANSCRIPTIONAL REGULATOR"/>
    <property type="match status" value="1"/>
</dbReference>